<organism evidence="2 3">
    <name type="scientific">Biformimicrobium ophioploci</name>
    <dbReference type="NCBI Taxonomy" id="3036711"/>
    <lineage>
        <taxon>Bacteria</taxon>
        <taxon>Pseudomonadati</taxon>
        <taxon>Pseudomonadota</taxon>
        <taxon>Gammaproteobacteria</taxon>
        <taxon>Cellvibrionales</taxon>
        <taxon>Microbulbiferaceae</taxon>
        <taxon>Biformimicrobium</taxon>
    </lineage>
</organism>
<sequence>MVSKQHRNEVEYTVNASLNAVPVYEAFGFEVAMPRQVHRGIVFQPMVLRQGRDAEA</sequence>
<accession>A0ABQ6M387</accession>
<reference evidence="2 3" key="1">
    <citation type="submission" date="2023-04" db="EMBL/GenBank/DDBJ databases">
        <title>Marinobulbifer ophiurae gen. nov., sp. Nov., isolate from tissue of brittle star Ophioplocus japonicus.</title>
        <authorList>
            <person name="Kawano K."/>
            <person name="Sawayama S."/>
            <person name="Nakagawa S."/>
        </authorList>
    </citation>
    <scope>NUCLEOTIDE SEQUENCE [LARGE SCALE GENOMIC DNA]</scope>
    <source>
        <strain evidence="2 3">NKW57</strain>
    </source>
</reference>
<keyword evidence="3" id="KW-1185">Reference proteome</keyword>
<protein>
    <recommendedName>
        <fullName evidence="1">N-acetyltransferase domain-containing protein</fullName>
    </recommendedName>
</protein>
<evidence type="ECO:0000313" key="3">
    <source>
        <dbReference type="Proteomes" id="UP001224392"/>
    </source>
</evidence>
<name>A0ABQ6M387_9GAMM</name>
<dbReference type="InterPro" id="IPR000182">
    <property type="entry name" value="GNAT_dom"/>
</dbReference>
<comment type="caution">
    <text evidence="2">The sequence shown here is derived from an EMBL/GenBank/DDBJ whole genome shotgun (WGS) entry which is preliminary data.</text>
</comment>
<dbReference type="Proteomes" id="UP001224392">
    <property type="component" value="Unassembled WGS sequence"/>
</dbReference>
<gene>
    <name evidence="2" type="ORF">MNKW57_30680</name>
</gene>
<proteinExistence type="predicted"/>
<evidence type="ECO:0000313" key="2">
    <source>
        <dbReference type="EMBL" id="GMG88747.1"/>
    </source>
</evidence>
<dbReference type="Pfam" id="PF13673">
    <property type="entry name" value="Acetyltransf_10"/>
    <property type="match status" value="1"/>
</dbReference>
<feature type="domain" description="N-acetyltransferase" evidence="1">
    <location>
        <begin position="3"/>
        <end position="48"/>
    </location>
</feature>
<evidence type="ECO:0000259" key="1">
    <source>
        <dbReference type="Pfam" id="PF13673"/>
    </source>
</evidence>
<dbReference type="EMBL" id="BSYJ01000009">
    <property type="protein sequence ID" value="GMG88747.1"/>
    <property type="molecule type" value="Genomic_DNA"/>
</dbReference>